<protein>
    <submittedName>
        <fullName evidence="1">Uncharacterized protein</fullName>
    </submittedName>
</protein>
<evidence type="ECO:0000313" key="2">
    <source>
        <dbReference type="Proteomes" id="UP001499915"/>
    </source>
</evidence>
<dbReference type="RefSeq" id="WP_343802836.1">
    <property type="nucleotide sequence ID" value="NZ_BAAAET010000001.1"/>
</dbReference>
<gene>
    <name evidence="1" type="ORF">GCM10009104_08700</name>
</gene>
<proteinExistence type="predicted"/>
<dbReference type="Proteomes" id="UP001499915">
    <property type="component" value="Unassembled WGS sequence"/>
</dbReference>
<name>A0ABN1I3A2_9GAMM</name>
<dbReference type="EMBL" id="BAAAET010000001">
    <property type="protein sequence ID" value="GAA0685384.1"/>
    <property type="molecule type" value="Genomic_DNA"/>
</dbReference>
<keyword evidence="2" id="KW-1185">Reference proteome</keyword>
<organism evidence="1 2">
    <name type="scientific">Marinobacterium maritimum</name>
    <dbReference type="NCBI Taxonomy" id="500162"/>
    <lineage>
        <taxon>Bacteria</taxon>
        <taxon>Pseudomonadati</taxon>
        <taxon>Pseudomonadota</taxon>
        <taxon>Gammaproteobacteria</taxon>
        <taxon>Oceanospirillales</taxon>
        <taxon>Oceanospirillaceae</taxon>
        <taxon>Marinobacterium</taxon>
    </lineage>
</organism>
<comment type="caution">
    <text evidence="1">The sequence shown here is derived from an EMBL/GenBank/DDBJ whole genome shotgun (WGS) entry which is preliminary data.</text>
</comment>
<evidence type="ECO:0000313" key="1">
    <source>
        <dbReference type="EMBL" id="GAA0685384.1"/>
    </source>
</evidence>
<sequence length="170" mass="19304">MSTTPTQNEHMQKSILDAVTTLAQRVDNQDKISIPSGFRGTIEQRPKGELGQFQAIGILRDSPFGPPDVFDVLEKTSKGAFKLFNQIKLHYDRKTGLARLPKPYETKGEQVVFSRYISELNRNDLVRKVKSRKTADGTEELVFMINPSFIKCFEFKRAKALWDSLPSKAP</sequence>
<reference evidence="1 2" key="1">
    <citation type="journal article" date="2019" name="Int. J. Syst. Evol. Microbiol.">
        <title>The Global Catalogue of Microorganisms (GCM) 10K type strain sequencing project: providing services to taxonomists for standard genome sequencing and annotation.</title>
        <authorList>
            <consortium name="The Broad Institute Genomics Platform"/>
            <consortium name="The Broad Institute Genome Sequencing Center for Infectious Disease"/>
            <person name="Wu L."/>
            <person name="Ma J."/>
        </authorList>
    </citation>
    <scope>NUCLEOTIDE SEQUENCE [LARGE SCALE GENOMIC DNA]</scope>
    <source>
        <strain evidence="1 2">JCM 15134</strain>
    </source>
</reference>
<accession>A0ABN1I3A2</accession>